<feature type="non-terminal residue" evidence="2">
    <location>
        <position position="222"/>
    </location>
</feature>
<dbReference type="EMBL" id="KZ110597">
    <property type="protein sequence ID" value="OSX61987.1"/>
    <property type="molecule type" value="Genomic_DNA"/>
</dbReference>
<proteinExistence type="predicted"/>
<dbReference type="Proteomes" id="UP000194127">
    <property type="component" value="Unassembled WGS sequence"/>
</dbReference>
<feature type="region of interest" description="Disordered" evidence="1">
    <location>
        <begin position="1"/>
        <end position="27"/>
    </location>
</feature>
<sequence>MGSFTSSTPILDWTGGSGSSSVEPGGADAFSTPLCPLEPVAADTFANTGPAVSMLQDDSPTSSVDQSILALLSADFNPQLLLNQPLTDIPGAGAPSFWPGVADTTNMSPFPSDSAVGAFAARLGQEGPRVPALPPPASSSVVDDSTLSLVHVFLPLFPLPRLKELVAGCTESGTGDICALFFVSALETLATSMSADRSPTCAPYLPSQIQDLAMRAYFTVHS</sequence>
<reference evidence="2 3" key="1">
    <citation type="submission" date="2017-04" db="EMBL/GenBank/DDBJ databases">
        <title>Genome Sequence of the Model Brown-Rot Fungus Postia placenta SB12.</title>
        <authorList>
            <consortium name="DOE Joint Genome Institute"/>
            <person name="Gaskell J."/>
            <person name="Kersten P."/>
            <person name="Larrondo L.F."/>
            <person name="Canessa P."/>
            <person name="Martinez D."/>
            <person name="Hibbett D."/>
            <person name="Schmoll M."/>
            <person name="Kubicek C.P."/>
            <person name="Martinez A.T."/>
            <person name="Yadav J."/>
            <person name="Master E."/>
            <person name="Magnuson J.K."/>
            <person name="James T."/>
            <person name="Yaver D."/>
            <person name="Berka R."/>
            <person name="Labutti K."/>
            <person name="Lipzen A."/>
            <person name="Aerts A."/>
            <person name="Barry K."/>
            <person name="Henrissat B."/>
            <person name="Blanchette R."/>
            <person name="Grigoriev I."/>
            <person name="Cullen D."/>
        </authorList>
    </citation>
    <scope>NUCLEOTIDE SEQUENCE [LARGE SCALE GENOMIC DNA]</scope>
    <source>
        <strain evidence="2 3">MAD-698-R-SB12</strain>
    </source>
</reference>
<evidence type="ECO:0000256" key="1">
    <source>
        <dbReference type="SAM" id="MobiDB-lite"/>
    </source>
</evidence>
<evidence type="ECO:0000313" key="3">
    <source>
        <dbReference type="Proteomes" id="UP000194127"/>
    </source>
</evidence>
<accession>A0A1X6N049</accession>
<name>A0A1X6N049_9APHY</name>
<protein>
    <submittedName>
        <fullName evidence="2">Uncharacterized protein</fullName>
    </submittedName>
</protein>
<dbReference type="GeneID" id="36333025"/>
<dbReference type="AlphaFoldDB" id="A0A1X6N049"/>
<gene>
    <name evidence="2" type="ORF">POSPLADRAFT_1169773</name>
</gene>
<keyword evidence="3" id="KW-1185">Reference proteome</keyword>
<dbReference type="RefSeq" id="XP_024338781.1">
    <property type="nucleotide sequence ID" value="XM_024488076.1"/>
</dbReference>
<organism evidence="2 3">
    <name type="scientific">Postia placenta MAD-698-R-SB12</name>
    <dbReference type="NCBI Taxonomy" id="670580"/>
    <lineage>
        <taxon>Eukaryota</taxon>
        <taxon>Fungi</taxon>
        <taxon>Dikarya</taxon>
        <taxon>Basidiomycota</taxon>
        <taxon>Agaricomycotina</taxon>
        <taxon>Agaricomycetes</taxon>
        <taxon>Polyporales</taxon>
        <taxon>Adustoporiaceae</taxon>
        <taxon>Rhodonia</taxon>
    </lineage>
</organism>
<evidence type="ECO:0000313" key="2">
    <source>
        <dbReference type="EMBL" id="OSX61987.1"/>
    </source>
</evidence>